<comment type="similarity">
    <text evidence="1">Belongs to the UPF0332 family.</text>
</comment>
<accession>A0A101HG78</accession>
<dbReference type="AlphaFoldDB" id="A0A101HG78"/>
<name>A0A101HG78_9BACT</name>
<evidence type="ECO:0000256" key="1">
    <source>
        <dbReference type="ARBA" id="ARBA00038248"/>
    </source>
</evidence>
<dbReference type="EMBL" id="LGGN01000272">
    <property type="protein sequence ID" value="KUK76298.1"/>
    <property type="molecule type" value="Genomic_DNA"/>
</dbReference>
<gene>
    <name evidence="3" type="ORF">XD92_1266</name>
</gene>
<dbReference type="PANTHER" id="PTHR36565:SF1">
    <property type="entry name" value="UPF0332 PROTEIN TM_1000"/>
    <property type="match status" value="1"/>
</dbReference>
<feature type="domain" description="HEPN" evidence="2">
    <location>
        <begin position="11"/>
        <end position="124"/>
    </location>
</feature>
<protein>
    <submittedName>
        <fullName evidence="3">HEPN domain protein</fullName>
    </submittedName>
</protein>
<dbReference type="PANTHER" id="PTHR36565">
    <property type="entry name" value="UPF0332 PROTEIN TM_1000"/>
    <property type="match status" value="1"/>
</dbReference>
<sequence length="130" mass="15151">MKNLKEDIIAYRLKRARETFEDAEILADHGKWNSSINRLYYACYYAVTALQLKHGLKTSTHSGVKTVFSESFIKPQIISPELGKIYAQLFTFRQKGDYSDFFDFNGERVLPYFEPVKKLIDIIETLITQD</sequence>
<reference evidence="4" key="1">
    <citation type="journal article" date="2015" name="MBio">
        <title>Genome-Resolved Metagenomic Analysis Reveals Roles for Candidate Phyla and Other Microbial Community Members in Biogeochemical Transformations in Oil Reservoirs.</title>
        <authorList>
            <person name="Hu P."/>
            <person name="Tom L."/>
            <person name="Singh A."/>
            <person name="Thomas B.C."/>
            <person name="Baker B.J."/>
            <person name="Piceno Y.M."/>
            <person name="Andersen G.L."/>
            <person name="Banfield J.F."/>
        </authorList>
    </citation>
    <scope>NUCLEOTIDE SEQUENCE [LARGE SCALE GENOMIC DNA]</scope>
</reference>
<comment type="caution">
    <text evidence="3">The sequence shown here is derived from an EMBL/GenBank/DDBJ whole genome shotgun (WGS) entry which is preliminary data.</text>
</comment>
<dbReference type="InterPro" id="IPR007842">
    <property type="entry name" value="HEPN_dom"/>
</dbReference>
<dbReference type="InterPro" id="IPR052226">
    <property type="entry name" value="UPF0332_toxin"/>
</dbReference>
<dbReference type="Gene3D" id="1.20.120.330">
    <property type="entry name" value="Nucleotidyltransferases domain 2"/>
    <property type="match status" value="1"/>
</dbReference>
<organism evidence="3 4">
    <name type="scientific">Proteiniphilum acetatigenes</name>
    <dbReference type="NCBI Taxonomy" id="294710"/>
    <lineage>
        <taxon>Bacteria</taxon>
        <taxon>Pseudomonadati</taxon>
        <taxon>Bacteroidota</taxon>
        <taxon>Bacteroidia</taxon>
        <taxon>Bacteroidales</taxon>
        <taxon>Dysgonomonadaceae</taxon>
        <taxon>Proteiniphilum</taxon>
    </lineage>
</organism>
<evidence type="ECO:0000313" key="3">
    <source>
        <dbReference type="EMBL" id="KUK76298.1"/>
    </source>
</evidence>
<dbReference type="PATRIC" id="fig|294710.3.peg.1703"/>
<dbReference type="Pfam" id="PF05168">
    <property type="entry name" value="HEPN"/>
    <property type="match status" value="1"/>
</dbReference>
<evidence type="ECO:0000313" key="4">
    <source>
        <dbReference type="Proteomes" id="UP000053860"/>
    </source>
</evidence>
<proteinExistence type="inferred from homology"/>
<dbReference type="Proteomes" id="UP000053860">
    <property type="component" value="Unassembled WGS sequence"/>
</dbReference>
<evidence type="ECO:0000259" key="2">
    <source>
        <dbReference type="Pfam" id="PF05168"/>
    </source>
</evidence>